<keyword evidence="5 9" id="KW-0689">Ribosomal protein</keyword>
<evidence type="ECO:0000256" key="7">
    <source>
        <dbReference type="ARBA" id="ARBA00035258"/>
    </source>
</evidence>
<keyword evidence="6 9" id="KW-0687">Ribonucleoprotein</keyword>
<protein>
    <recommendedName>
        <fullName evidence="7 9">Small ribosomal subunit protein uS8</fullName>
    </recommendedName>
</protein>
<sequence>MSMSDPIADMLTRIRNAQMVEKVSVSMPSSKLKVAIATVLRDEGYIESFEVKGEKAKPELEIALRYYAGRPVIERIERVSRPGLRVYKASGDIPQVMNGLGVTIVSTSRGVMTDRKARSEGVGGEVLCYVA</sequence>
<evidence type="ECO:0000256" key="5">
    <source>
        <dbReference type="ARBA" id="ARBA00022980"/>
    </source>
</evidence>
<dbReference type="Pfam" id="PF00410">
    <property type="entry name" value="Ribosomal_S8"/>
    <property type="match status" value="1"/>
</dbReference>
<dbReference type="FunFam" id="3.30.1370.30:FF:000003">
    <property type="entry name" value="30S ribosomal protein S8"/>
    <property type="match status" value="1"/>
</dbReference>
<evidence type="ECO:0000256" key="2">
    <source>
        <dbReference type="ARBA" id="ARBA00006471"/>
    </source>
</evidence>
<accession>A0A095ZAD2</accession>
<dbReference type="Proteomes" id="UP000029629">
    <property type="component" value="Unassembled WGS sequence"/>
</dbReference>
<dbReference type="Gene3D" id="3.30.1490.10">
    <property type="match status" value="1"/>
</dbReference>
<dbReference type="NCBIfam" id="NF001109">
    <property type="entry name" value="PRK00136.1"/>
    <property type="match status" value="1"/>
</dbReference>
<evidence type="ECO:0000256" key="8">
    <source>
        <dbReference type="ARBA" id="ARBA00046740"/>
    </source>
</evidence>
<dbReference type="InterPro" id="IPR000630">
    <property type="entry name" value="Ribosomal_uS8"/>
</dbReference>
<evidence type="ECO:0000256" key="9">
    <source>
        <dbReference type="HAMAP-Rule" id="MF_01302"/>
    </source>
</evidence>
<comment type="caution">
    <text evidence="11">The sequence shown here is derived from an EMBL/GenBank/DDBJ whole genome shotgun (WGS) entry which is preliminary data.</text>
</comment>
<dbReference type="PANTHER" id="PTHR11758">
    <property type="entry name" value="40S RIBOSOMAL PROTEIN S15A"/>
    <property type="match status" value="1"/>
</dbReference>
<evidence type="ECO:0000256" key="6">
    <source>
        <dbReference type="ARBA" id="ARBA00023274"/>
    </source>
</evidence>
<keyword evidence="3 9" id="KW-0699">rRNA-binding</keyword>
<comment type="subunit">
    <text evidence="8 9">Part of the 30S ribosomal subunit. Contacts proteins S5 and S12.</text>
</comment>
<dbReference type="OrthoDB" id="9802617at2"/>
<reference evidence="11 12" key="1">
    <citation type="submission" date="2014-07" db="EMBL/GenBank/DDBJ databases">
        <authorList>
            <person name="McCorrison J."/>
            <person name="Sanka R."/>
            <person name="Torralba M."/>
            <person name="Gillis M."/>
            <person name="Haft D.H."/>
            <person name="Methe B."/>
            <person name="Sutton G."/>
            <person name="Nelson K.E."/>
        </authorList>
    </citation>
    <scope>NUCLEOTIDE SEQUENCE [LARGE SCALE GENOMIC DNA]</scope>
    <source>
        <strain evidence="11 12">DNF00040</strain>
    </source>
</reference>
<gene>
    <name evidence="9" type="primary">rpsH</name>
    <name evidence="11" type="ORF">HMPREF2130_02460</name>
</gene>
<name>A0A095ZAD2_9BURK</name>
<dbReference type="FunFam" id="3.30.1490.10:FF:000001">
    <property type="entry name" value="30S ribosomal protein S8"/>
    <property type="match status" value="1"/>
</dbReference>
<dbReference type="RefSeq" id="WP_018025414.1">
    <property type="nucleotide sequence ID" value="NZ_JRNI01000011.1"/>
</dbReference>
<evidence type="ECO:0000256" key="3">
    <source>
        <dbReference type="ARBA" id="ARBA00022730"/>
    </source>
</evidence>
<dbReference type="GO" id="GO:0005737">
    <property type="term" value="C:cytoplasm"/>
    <property type="evidence" value="ECO:0007669"/>
    <property type="project" value="UniProtKB-ARBA"/>
</dbReference>
<comment type="similarity">
    <text evidence="2 9 10">Belongs to the universal ribosomal protein uS8 family.</text>
</comment>
<dbReference type="Gene3D" id="3.30.1370.30">
    <property type="match status" value="1"/>
</dbReference>
<evidence type="ECO:0000313" key="11">
    <source>
        <dbReference type="EMBL" id="KGF31623.1"/>
    </source>
</evidence>
<dbReference type="GO" id="GO:0019843">
    <property type="term" value="F:rRNA binding"/>
    <property type="evidence" value="ECO:0007669"/>
    <property type="project" value="UniProtKB-UniRule"/>
</dbReference>
<dbReference type="InterPro" id="IPR047863">
    <property type="entry name" value="Ribosomal_uS8_CS"/>
</dbReference>
<dbReference type="GO" id="GO:0006412">
    <property type="term" value="P:translation"/>
    <property type="evidence" value="ECO:0007669"/>
    <property type="project" value="UniProtKB-UniRule"/>
</dbReference>
<evidence type="ECO:0000256" key="4">
    <source>
        <dbReference type="ARBA" id="ARBA00022884"/>
    </source>
</evidence>
<evidence type="ECO:0000313" key="12">
    <source>
        <dbReference type="Proteomes" id="UP000029629"/>
    </source>
</evidence>
<dbReference type="HAMAP" id="MF_01302_B">
    <property type="entry name" value="Ribosomal_uS8_B"/>
    <property type="match status" value="1"/>
</dbReference>
<dbReference type="GO" id="GO:0005840">
    <property type="term" value="C:ribosome"/>
    <property type="evidence" value="ECO:0007669"/>
    <property type="project" value="UniProtKB-KW"/>
</dbReference>
<proteinExistence type="inferred from homology"/>
<keyword evidence="4 9" id="KW-0694">RNA-binding</keyword>
<dbReference type="InterPro" id="IPR035987">
    <property type="entry name" value="Ribosomal_uS8_sf"/>
</dbReference>
<dbReference type="GO" id="GO:0003735">
    <property type="term" value="F:structural constituent of ribosome"/>
    <property type="evidence" value="ECO:0007669"/>
    <property type="project" value="InterPro"/>
</dbReference>
<dbReference type="GO" id="GO:1990904">
    <property type="term" value="C:ribonucleoprotein complex"/>
    <property type="evidence" value="ECO:0007669"/>
    <property type="project" value="UniProtKB-KW"/>
</dbReference>
<comment type="function">
    <text evidence="1 9">One of the primary rRNA binding proteins, it binds directly to 16S rRNA central domain where it helps coordinate assembly of the platform of the 30S subunit.</text>
</comment>
<dbReference type="eggNOG" id="COG0096">
    <property type="taxonomic scope" value="Bacteria"/>
</dbReference>
<keyword evidence="12" id="KW-1185">Reference proteome</keyword>
<evidence type="ECO:0000256" key="1">
    <source>
        <dbReference type="ARBA" id="ARBA00002569"/>
    </source>
</evidence>
<dbReference type="AlphaFoldDB" id="A0A095ZAD2"/>
<organism evidence="11 12">
    <name type="scientific">Oligella urethralis DNF00040</name>
    <dbReference type="NCBI Taxonomy" id="1401065"/>
    <lineage>
        <taxon>Bacteria</taxon>
        <taxon>Pseudomonadati</taxon>
        <taxon>Pseudomonadota</taxon>
        <taxon>Betaproteobacteria</taxon>
        <taxon>Burkholderiales</taxon>
        <taxon>Alcaligenaceae</taxon>
        <taxon>Oligella</taxon>
    </lineage>
</organism>
<dbReference type="PROSITE" id="PS00053">
    <property type="entry name" value="RIBOSOMAL_S8"/>
    <property type="match status" value="1"/>
</dbReference>
<dbReference type="SUPFAM" id="SSF56047">
    <property type="entry name" value="Ribosomal protein S8"/>
    <property type="match status" value="1"/>
</dbReference>
<evidence type="ECO:0000256" key="10">
    <source>
        <dbReference type="RuleBase" id="RU003660"/>
    </source>
</evidence>
<dbReference type="EMBL" id="JRNI01000011">
    <property type="protein sequence ID" value="KGF31623.1"/>
    <property type="molecule type" value="Genomic_DNA"/>
</dbReference>
<dbReference type="GeneID" id="93426861"/>